<evidence type="ECO:0000256" key="3">
    <source>
        <dbReference type="SAM" id="SignalP"/>
    </source>
</evidence>
<evidence type="ECO:0000313" key="5">
    <source>
        <dbReference type="Proteomes" id="UP000242287"/>
    </source>
</evidence>
<dbReference type="OrthoDB" id="10610520at2759"/>
<evidence type="ECO:0000256" key="2">
    <source>
        <dbReference type="SAM" id="Phobius"/>
    </source>
</evidence>
<keyword evidence="2" id="KW-1133">Transmembrane helix</keyword>
<feature type="region of interest" description="Disordered" evidence="1">
    <location>
        <begin position="310"/>
        <end position="332"/>
    </location>
</feature>
<keyword evidence="2" id="KW-0472">Membrane</keyword>
<keyword evidence="3" id="KW-0732">Signal</keyword>
<keyword evidence="2" id="KW-0812">Transmembrane</keyword>
<feature type="transmembrane region" description="Helical" evidence="2">
    <location>
        <begin position="141"/>
        <end position="161"/>
    </location>
</feature>
<feature type="signal peptide" evidence="3">
    <location>
        <begin position="1"/>
        <end position="27"/>
    </location>
</feature>
<gene>
    <name evidence="4" type="ORF">AMATHDRAFT_48364</name>
</gene>
<evidence type="ECO:0000313" key="4">
    <source>
        <dbReference type="EMBL" id="PFH49889.1"/>
    </source>
</evidence>
<name>A0A2A9NGZ5_9AGAR</name>
<evidence type="ECO:0000256" key="1">
    <source>
        <dbReference type="SAM" id="MobiDB-lite"/>
    </source>
</evidence>
<evidence type="ECO:0008006" key="6">
    <source>
        <dbReference type="Google" id="ProtNLM"/>
    </source>
</evidence>
<keyword evidence="5" id="KW-1185">Reference proteome</keyword>
<dbReference type="AlphaFoldDB" id="A0A2A9NGZ5"/>
<protein>
    <recommendedName>
        <fullName evidence="6">Mid2 domain-containing protein</fullName>
    </recommendedName>
</protein>
<sequence>MKTIQTIMTVLAGLGLFFGSSVVQVDGAPATRIRHLRLARSGYYARNTEDMPAFTNEIGEYYNDLSYWKQGEAGNEDAEKMKSPTTTGTSALPETTFEVALRPTGPGIELDPNVDTPPGPGTWSGSAKESPHPYAPGLHKLLVVGAVVLFIGLVMLCCFLYNERQLLFCCCSRTRKSEADEQAGKKYVVEKRRPSWMKMRPSSDRALYSPPSPSDRSTPSPQLSPATPQQDEEVDLGSDYPRSKWSMTISDYGVTPRTSAATSRRLSDIECTPIVILPSSVYTCSTSDVRHVRNQSAPVTPSIASSEYIEGGRMRSSSTSNSSGKHGRVVLC</sequence>
<organism evidence="4 5">
    <name type="scientific">Amanita thiersii Skay4041</name>
    <dbReference type="NCBI Taxonomy" id="703135"/>
    <lineage>
        <taxon>Eukaryota</taxon>
        <taxon>Fungi</taxon>
        <taxon>Dikarya</taxon>
        <taxon>Basidiomycota</taxon>
        <taxon>Agaricomycotina</taxon>
        <taxon>Agaricomycetes</taxon>
        <taxon>Agaricomycetidae</taxon>
        <taxon>Agaricales</taxon>
        <taxon>Pluteineae</taxon>
        <taxon>Amanitaceae</taxon>
        <taxon>Amanita</taxon>
    </lineage>
</organism>
<reference evidence="4 5" key="1">
    <citation type="submission" date="2014-02" db="EMBL/GenBank/DDBJ databases">
        <title>Transposable element dynamics among asymbiotic and ectomycorrhizal Amanita fungi.</title>
        <authorList>
            <consortium name="DOE Joint Genome Institute"/>
            <person name="Hess J."/>
            <person name="Skrede I."/>
            <person name="Wolfe B."/>
            <person name="LaButti K."/>
            <person name="Ohm R.A."/>
            <person name="Grigoriev I.V."/>
            <person name="Pringle A."/>
        </authorList>
    </citation>
    <scope>NUCLEOTIDE SEQUENCE [LARGE SCALE GENOMIC DNA]</scope>
    <source>
        <strain evidence="4 5">SKay4041</strain>
    </source>
</reference>
<dbReference type="Proteomes" id="UP000242287">
    <property type="component" value="Unassembled WGS sequence"/>
</dbReference>
<feature type="region of interest" description="Disordered" evidence="1">
    <location>
        <begin position="106"/>
        <end position="130"/>
    </location>
</feature>
<feature type="region of interest" description="Disordered" evidence="1">
    <location>
        <begin position="196"/>
        <end position="242"/>
    </location>
</feature>
<proteinExistence type="predicted"/>
<feature type="chain" id="PRO_5013083547" description="Mid2 domain-containing protein" evidence="3">
    <location>
        <begin position="28"/>
        <end position="332"/>
    </location>
</feature>
<accession>A0A2A9NGZ5</accession>
<dbReference type="EMBL" id="KZ302017">
    <property type="protein sequence ID" value="PFH49889.1"/>
    <property type="molecule type" value="Genomic_DNA"/>
</dbReference>